<organism evidence="1 2">
    <name type="scientific">Pleurotus ostreatus (strain PC15)</name>
    <name type="common">Oyster mushroom</name>
    <dbReference type="NCBI Taxonomy" id="1137138"/>
    <lineage>
        <taxon>Eukaryota</taxon>
        <taxon>Fungi</taxon>
        <taxon>Dikarya</taxon>
        <taxon>Basidiomycota</taxon>
        <taxon>Agaricomycotina</taxon>
        <taxon>Agaricomycetes</taxon>
        <taxon>Agaricomycetidae</taxon>
        <taxon>Agaricales</taxon>
        <taxon>Pleurotineae</taxon>
        <taxon>Pleurotaceae</taxon>
        <taxon>Pleurotus</taxon>
    </lineage>
</organism>
<proteinExistence type="predicted"/>
<dbReference type="AlphaFoldDB" id="A0A067NQS1"/>
<dbReference type="VEuPathDB" id="FungiDB:PLEOSDRAFT_1097206"/>
<name>A0A067NQS1_PLEO1</name>
<dbReference type="InParanoid" id="A0A067NQS1"/>
<evidence type="ECO:0000313" key="2">
    <source>
        <dbReference type="Proteomes" id="UP000027073"/>
    </source>
</evidence>
<accession>A0A067NQS1</accession>
<dbReference type="HOGENOM" id="CLU_571224_0_0_1"/>
<dbReference type="OrthoDB" id="2873112at2759"/>
<evidence type="ECO:0000313" key="1">
    <source>
        <dbReference type="EMBL" id="KDQ26447.1"/>
    </source>
</evidence>
<protein>
    <submittedName>
        <fullName evidence="1">Uncharacterized protein</fullName>
    </submittedName>
</protein>
<reference evidence="2" key="1">
    <citation type="journal article" date="2014" name="Proc. Natl. Acad. Sci. U.S.A.">
        <title>Extensive sampling of basidiomycete genomes demonstrates inadequacy of the white-rot/brown-rot paradigm for wood decay fungi.</title>
        <authorList>
            <person name="Riley R."/>
            <person name="Salamov A.A."/>
            <person name="Brown D.W."/>
            <person name="Nagy L.G."/>
            <person name="Floudas D."/>
            <person name="Held B.W."/>
            <person name="Levasseur A."/>
            <person name="Lombard V."/>
            <person name="Morin E."/>
            <person name="Otillar R."/>
            <person name="Lindquist E.A."/>
            <person name="Sun H."/>
            <person name="LaButti K.M."/>
            <person name="Schmutz J."/>
            <person name="Jabbour D."/>
            <person name="Luo H."/>
            <person name="Baker S.E."/>
            <person name="Pisabarro A.G."/>
            <person name="Walton J.D."/>
            <person name="Blanchette R.A."/>
            <person name="Henrissat B."/>
            <person name="Martin F."/>
            <person name="Cullen D."/>
            <person name="Hibbett D.S."/>
            <person name="Grigoriev I.V."/>
        </authorList>
    </citation>
    <scope>NUCLEOTIDE SEQUENCE [LARGE SCALE GENOMIC DNA]</scope>
    <source>
        <strain evidence="2">PC15</strain>
    </source>
</reference>
<dbReference type="EMBL" id="KL198009">
    <property type="protein sequence ID" value="KDQ26447.1"/>
    <property type="molecule type" value="Genomic_DNA"/>
</dbReference>
<dbReference type="Proteomes" id="UP000027073">
    <property type="component" value="Unassembled WGS sequence"/>
</dbReference>
<gene>
    <name evidence="1" type="ORF">PLEOSDRAFT_1097206</name>
</gene>
<sequence>MADPTTKLQISLIGAHSDGFVKALQANNFDIEQCGSVSDRKKSTVNLSVLALTGEEHTLSESDIDKTLRAGTVLSLFGPSRALLETVHKATNTPIDIPSLELADGLPLLVYNVNGVVHVTPNNVPSEAKVQELVRSTLEKDGKAPPKESFSVSTVSVDPHEQAVMSISRAVSVTKTSRCPVSNLEPPSGVIGFKKGTIDNTAHVEITWLAWNADGVYDFYTKDPQYIQKFDLNWYTDFYVYATGADCRGKTGDEFTKAGGLVYTLVIDRGNVRRSSDGAPRFLGPTSGYCSYYFIDWNRTGNFSPGFTMDLLSYQPRDPASQNGTRYNYSIDFQQDMQMLNDNGDSKYTFKAQYSNDFTLEKFQQHAIELDSGVDFSVDYKDGYDHWVDPQLSTDTWYYPGITQWVNREGYEHFIIREDMPADDLPINGLTVLSSSVGKHWFSSAYSTACRAFKSNCWRTTSDGHNLSRDGLKVPAMEEFPKIEIVPPDVSLAATDTSQHASSNCAKTYSTFGD</sequence>